<organism evidence="4 5">
    <name type="scientific">Genlisea aurea</name>
    <dbReference type="NCBI Taxonomy" id="192259"/>
    <lineage>
        <taxon>Eukaryota</taxon>
        <taxon>Viridiplantae</taxon>
        <taxon>Streptophyta</taxon>
        <taxon>Embryophyta</taxon>
        <taxon>Tracheophyta</taxon>
        <taxon>Spermatophyta</taxon>
        <taxon>Magnoliopsida</taxon>
        <taxon>eudicotyledons</taxon>
        <taxon>Gunneridae</taxon>
        <taxon>Pentapetalae</taxon>
        <taxon>asterids</taxon>
        <taxon>lamiids</taxon>
        <taxon>Lamiales</taxon>
        <taxon>Lentibulariaceae</taxon>
        <taxon>Genlisea</taxon>
    </lineage>
</organism>
<evidence type="ECO:0000259" key="3">
    <source>
        <dbReference type="Pfam" id="PF11961"/>
    </source>
</evidence>
<proteinExistence type="predicted"/>
<feature type="domain" description="DUF668" evidence="2">
    <location>
        <begin position="404"/>
        <end position="495"/>
    </location>
</feature>
<accession>S8CKU7</accession>
<dbReference type="InterPro" id="IPR007700">
    <property type="entry name" value="DUF668"/>
</dbReference>
<dbReference type="AlphaFoldDB" id="S8CKU7"/>
<dbReference type="OrthoDB" id="2018987at2759"/>
<dbReference type="GO" id="GO:0045927">
    <property type="term" value="P:positive regulation of growth"/>
    <property type="evidence" value="ECO:0007669"/>
    <property type="project" value="InterPro"/>
</dbReference>
<protein>
    <recommendedName>
        <fullName evidence="6">DUF668 domain-containing protein</fullName>
    </recommendedName>
</protein>
<gene>
    <name evidence="4" type="ORF">M569_06953</name>
</gene>
<dbReference type="PANTHER" id="PTHR31371">
    <property type="entry name" value="BNAC09G50660D PROTEIN"/>
    <property type="match status" value="1"/>
</dbReference>
<dbReference type="Proteomes" id="UP000015453">
    <property type="component" value="Unassembled WGS sequence"/>
</dbReference>
<sequence length="567" mass="63574">MVTQSWFRNLVTSLKRPEFRASKDQIDVLAFEASSLMTKLLQLWQSLTDKQVMKLREEISNSVGVKKLVSGNDDYIARLICAEITENLAHAARAVARMSKKCCDPVLKSFEQAFGDLIKIGSDPYGWQFSWKKMDRKFKKMEQYILLNSNLYQEMEMLADLEETWRRMKECDSTDGISLVEYEKKLSWKRQVVKHLKENSLWNRTYDYTVLLLARSIFTIYGRIGHVFGVNNVAASGIAQSSVSDIHNSRNSPSSIFENRASKFSSIPSGNLISGSGPLLRANNGANFYSGSLDNHMAVSNAPSSKYSGVSFYSGPLSKLKFKSSPDPRANKSPLKLWQLFDAPRDKSPAVRRKGRTFMTSASPDCSLGGQSSSMGASNSNSTNLHSQFSDAPTSKMLEPPPETLGAAALALHYANVIVVIEKLVASPHLIGNDARGDLYNMLPSNIKTALRSKLKPYTKILTTSVYDTTLAAEWNDAILRILEWLAPLAHNMIKWQSERSFEHQSSTCRTNVFLVQTLFFANQEKTEAVITELLIGMNYMWRFGREIAAKSLVGYASRSTVDDYLD</sequence>
<evidence type="ECO:0000313" key="5">
    <source>
        <dbReference type="Proteomes" id="UP000015453"/>
    </source>
</evidence>
<comment type="caution">
    <text evidence="4">The sequence shown here is derived from an EMBL/GenBank/DDBJ whole genome shotgun (WGS) entry which is preliminary data.</text>
</comment>
<evidence type="ECO:0008006" key="6">
    <source>
        <dbReference type="Google" id="ProtNLM"/>
    </source>
</evidence>
<reference evidence="4 5" key="1">
    <citation type="journal article" date="2013" name="BMC Genomics">
        <title>The miniature genome of a carnivorous plant Genlisea aurea contains a low number of genes and short non-coding sequences.</title>
        <authorList>
            <person name="Leushkin E.V."/>
            <person name="Sutormin R.A."/>
            <person name="Nabieva E.R."/>
            <person name="Penin A.A."/>
            <person name="Kondrashov A.S."/>
            <person name="Logacheva M.D."/>
        </authorList>
    </citation>
    <scope>NUCLEOTIDE SEQUENCE [LARGE SCALE GENOMIC DNA]</scope>
</reference>
<feature type="non-terminal residue" evidence="4">
    <location>
        <position position="567"/>
    </location>
</feature>
<evidence type="ECO:0000259" key="2">
    <source>
        <dbReference type="Pfam" id="PF05003"/>
    </source>
</evidence>
<feature type="region of interest" description="Disordered" evidence="1">
    <location>
        <begin position="346"/>
        <end position="394"/>
    </location>
</feature>
<dbReference type="InterPro" id="IPR021864">
    <property type="entry name" value="DUF3475"/>
</dbReference>
<feature type="compositionally biased region" description="Low complexity" evidence="1">
    <location>
        <begin position="369"/>
        <end position="384"/>
    </location>
</feature>
<evidence type="ECO:0000313" key="4">
    <source>
        <dbReference type="EMBL" id="EPS67819.1"/>
    </source>
</evidence>
<dbReference type="Pfam" id="PF11961">
    <property type="entry name" value="DUF3475"/>
    <property type="match status" value="1"/>
</dbReference>
<keyword evidence="5" id="KW-1185">Reference proteome</keyword>
<dbReference type="EMBL" id="AUSU01002909">
    <property type="protein sequence ID" value="EPS67819.1"/>
    <property type="molecule type" value="Genomic_DNA"/>
</dbReference>
<dbReference type="PANTHER" id="PTHR31371:SF20">
    <property type="entry name" value="OS12G0146500 PROTEIN"/>
    <property type="match status" value="1"/>
</dbReference>
<name>S8CKU7_9LAMI</name>
<feature type="domain" description="DUF3475" evidence="3">
    <location>
        <begin position="28"/>
        <end position="84"/>
    </location>
</feature>
<evidence type="ECO:0000256" key="1">
    <source>
        <dbReference type="SAM" id="MobiDB-lite"/>
    </source>
</evidence>
<dbReference type="Pfam" id="PF05003">
    <property type="entry name" value="DUF668"/>
    <property type="match status" value="1"/>
</dbReference>